<comment type="caution">
    <text evidence="3">The sequence shown here is derived from an EMBL/GenBank/DDBJ whole genome shotgun (WGS) entry which is preliminary data.</text>
</comment>
<dbReference type="Pfam" id="PF01078">
    <property type="entry name" value="Mg_chelatase"/>
    <property type="match status" value="1"/>
</dbReference>
<name>A0A480ARL2_9BURK</name>
<dbReference type="RefSeq" id="WP_137734030.1">
    <property type="nucleotide sequence ID" value="NZ_BJCL01000009.1"/>
</dbReference>
<comment type="similarity">
    <text evidence="1">Belongs to the Mg-chelatase subunits D/I family. ComM subfamily.</text>
</comment>
<evidence type="ECO:0000313" key="4">
    <source>
        <dbReference type="Proteomes" id="UP000301751"/>
    </source>
</evidence>
<dbReference type="EMBL" id="BJCL01000009">
    <property type="protein sequence ID" value="GCL64289.1"/>
    <property type="molecule type" value="Genomic_DNA"/>
</dbReference>
<dbReference type="Gene3D" id="3.30.230.10">
    <property type="match status" value="1"/>
</dbReference>
<dbReference type="PANTHER" id="PTHR32039:SF7">
    <property type="entry name" value="COMPETENCE PROTEIN COMM"/>
    <property type="match status" value="1"/>
</dbReference>
<dbReference type="InterPro" id="IPR014721">
    <property type="entry name" value="Ribsml_uS5_D2-typ_fold_subgr"/>
</dbReference>
<accession>A0A480ARL2</accession>
<dbReference type="OrthoDB" id="9813147at2"/>
<evidence type="ECO:0000259" key="2">
    <source>
        <dbReference type="SMART" id="SM00382"/>
    </source>
</evidence>
<dbReference type="InterPro" id="IPR025158">
    <property type="entry name" value="Mg_chelat-rel_C"/>
</dbReference>
<dbReference type="NCBIfam" id="TIGR00368">
    <property type="entry name" value="YifB family Mg chelatase-like AAA ATPase"/>
    <property type="match status" value="1"/>
</dbReference>
<protein>
    <submittedName>
        <fullName evidence="3">Magnesium chelatase subunit</fullName>
    </submittedName>
</protein>
<dbReference type="Gene3D" id="3.40.50.300">
    <property type="entry name" value="P-loop containing nucleotide triphosphate hydrolases"/>
    <property type="match status" value="1"/>
</dbReference>
<gene>
    <name evidence="3" type="ORF">AQPW35_33700</name>
</gene>
<dbReference type="InterPro" id="IPR027417">
    <property type="entry name" value="P-loop_NTPase"/>
</dbReference>
<dbReference type="InterPro" id="IPR045006">
    <property type="entry name" value="CHLI-like"/>
</dbReference>
<sequence>MSLAVIKSRALDGLAAPPVQVEVHLANGLPSFTLVGLADTEVKESRERVRAALTNSGFAFPHNKRITVNLAPADLPKESGRFDLPIALGILAADGQLDAARLAACEFAGELSLAGALRPVRGALALALAVQRDAAGDAPPVTLVLPQASAAEAARARQVRVCGAPDLLTVVRALLPGDAAEALPPTLPPPDAAGPAAPDLRDVRGQAAAKRALEVAAAGFHALLMVGPPGSGKSMLAQRLAGLLPPMGDDEALASAALAGLAPGGFDPASWRQRPLRAPHHSASAVALVGGGSPPRPGEISLAHGGLLFLDELPEFPRAALEALREPLETRRITIARAARSAQFPAEFQLVAAMNPCPCGWLGAQVAGRACRCTPEQVARYQGKLSGPLLDRIDLQVEVAAVPPEALLAQPEGEATAAVAARVAAAHARQQARQGCANAHLDAAALDRHAPLDAAASRFLQQAAARLGWSGRGVHRALKVARTIADLAGADAITVAHLGEAMQYRRALPGA</sequence>
<dbReference type="InterPro" id="IPR003593">
    <property type="entry name" value="AAA+_ATPase"/>
</dbReference>
<organism evidence="3 4">
    <name type="scientific">Pseudaquabacterium pictum</name>
    <dbReference type="NCBI Taxonomy" id="2315236"/>
    <lineage>
        <taxon>Bacteria</taxon>
        <taxon>Pseudomonadati</taxon>
        <taxon>Pseudomonadota</taxon>
        <taxon>Betaproteobacteria</taxon>
        <taxon>Burkholderiales</taxon>
        <taxon>Sphaerotilaceae</taxon>
        <taxon>Pseudaquabacterium</taxon>
    </lineage>
</organism>
<dbReference type="GO" id="GO:0005524">
    <property type="term" value="F:ATP binding"/>
    <property type="evidence" value="ECO:0007669"/>
    <property type="project" value="InterPro"/>
</dbReference>
<dbReference type="PANTHER" id="PTHR32039">
    <property type="entry name" value="MAGNESIUM-CHELATASE SUBUNIT CHLI"/>
    <property type="match status" value="1"/>
</dbReference>
<dbReference type="Pfam" id="PF13541">
    <property type="entry name" value="ChlI"/>
    <property type="match status" value="1"/>
</dbReference>
<dbReference type="Proteomes" id="UP000301751">
    <property type="component" value="Unassembled WGS sequence"/>
</dbReference>
<evidence type="ECO:0000313" key="3">
    <source>
        <dbReference type="EMBL" id="GCL64289.1"/>
    </source>
</evidence>
<dbReference type="AlphaFoldDB" id="A0A480ARL2"/>
<dbReference type="SMART" id="SM00382">
    <property type="entry name" value="AAA"/>
    <property type="match status" value="1"/>
</dbReference>
<proteinExistence type="inferred from homology"/>
<keyword evidence="4" id="KW-1185">Reference proteome</keyword>
<dbReference type="Pfam" id="PF13335">
    <property type="entry name" value="Mg_chelatase_C"/>
    <property type="match status" value="1"/>
</dbReference>
<feature type="domain" description="AAA+ ATPase" evidence="2">
    <location>
        <begin position="219"/>
        <end position="403"/>
    </location>
</feature>
<evidence type="ECO:0000256" key="1">
    <source>
        <dbReference type="ARBA" id="ARBA00006354"/>
    </source>
</evidence>
<dbReference type="SUPFAM" id="SSF54211">
    <property type="entry name" value="Ribosomal protein S5 domain 2-like"/>
    <property type="match status" value="1"/>
</dbReference>
<dbReference type="InterPro" id="IPR000523">
    <property type="entry name" value="Mg_chelatse_chII-like_cat_dom"/>
</dbReference>
<dbReference type="InterPro" id="IPR020568">
    <property type="entry name" value="Ribosomal_Su5_D2-typ_SF"/>
</dbReference>
<dbReference type="SUPFAM" id="SSF52540">
    <property type="entry name" value="P-loop containing nucleoside triphosphate hydrolases"/>
    <property type="match status" value="1"/>
</dbReference>
<reference evidence="4" key="1">
    <citation type="submission" date="2019-03" db="EMBL/GenBank/DDBJ databases">
        <title>Aquabacterium pictum sp.nov., the first bacteriochlorophyll a-containing freshwater bacterium in the genus Aquabacterium of the class Betaproteobacteria.</title>
        <authorList>
            <person name="Hirose S."/>
            <person name="Tank M."/>
            <person name="Hara E."/>
            <person name="Tamaki H."/>
            <person name="Takaichi S."/>
            <person name="Haruta S."/>
            <person name="Hanada S."/>
        </authorList>
    </citation>
    <scope>NUCLEOTIDE SEQUENCE [LARGE SCALE GENOMIC DNA]</scope>
    <source>
        <strain evidence="4">W35</strain>
    </source>
</reference>
<dbReference type="InterPro" id="IPR004482">
    <property type="entry name" value="Mg_chelat-rel"/>
</dbReference>